<accession>A0A9P9EJE4</accession>
<organism evidence="2 3">
    <name type="scientific">Dendryphion nanum</name>
    <dbReference type="NCBI Taxonomy" id="256645"/>
    <lineage>
        <taxon>Eukaryota</taxon>
        <taxon>Fungi</taxon>
        <taxon>Dikarya</taxon>
        <taxon>Ascomycota</taxon>
        <taxon>Pezizomycotina</taxon>
        <taxon>Dothideomycetes</taxon>
        <taxon>Pleosporomycetidae</taxon>
        <taxon>Pleosporales</taxon>
        <taxon>Torulaceae</taxon>
        <taxon>Dendryphion</taxon>
    </lineage>
</organism>
<dbReference type="Pfam" id="PF20150">
    <property type="entry name" value="2EXR"/>
    <property type="match status" value="1"/>
</dbReference>
<feature type="domain" description="2EXR" evidence="1">
    <location>
        <begin position="5"/>
        <end position="104"/>
    </location>
</feature>
<dbReference type="Proteomes" id="UP000700596">
    <property type="component" value="Unassembled WGS sequence"/>
</dbReference>
<dbReference type="AlphaFoldDB" id="A0A9P9EJE4"/>
<evidence type="ECO:0000313" key="3">
    <source>
        <dbReference type="Proteomes" id="UP000700596"/>
    </source>
</evidence>
<dbReference type="EMBL" id="JAGMWT010000001">
    <property type="protein sequence ID" value="KAH7138192.1"/>
    <property type="molecule type" value="Genomic_DNA"/>
</dbReference>
<sequence>MSATTFTQLPRELRDMIWSEAAAIQYQLYLAELAASSADRVREAFIGYDNVPPDVRRQPLRVYVRESHQKDKLRVVVNEFQILVNRLPMATVCFEARSQAAQYCRDQIKTMNLFYAIDAPDAPSSVGYDILEPVFVKPTTVMVTKSDYHVKPGCFDSPEHLVDVVNRVFGSGVEQINLDFLFHSHNTFEHIYWTHPGSLVDILELHSIEPIEIDDPSHDQSLVFMTTEQRKSVHVSKNSQAPFEYYKLRQLTYHLQKCHEIMDAAKHKLLRLQRIELDMSSVSWNNYTRTCFQAIKKGSVLWVNWRDYQFGSNHSFANLHGSKRWDESGTAWINRFGGPENT</sequence>
<dbReference type="OrthoDB" id="3764745at2759"/>
<reference evidence="2" key="1">
    <citation type="journal article" date="2021" name="Nat. Commun.">
        <title>Genetic determinants of endophytism in the Arabidopsis root mycobiome.</title>
        <authorList>
            <person name="Mesny F."/>
            <person name="Miyauchi S."/>
            <person name="Thiergart T."/>
            <person name="Pickel B."/>
            <person name="Atanasova L."/>
            <person name="Karlsson M."/>
            <person name="Huettel B."/>
            <person name="Barry K.W."/>
            <person name="Haridas S."/>
            <person name="Chen C."/>
            <person name="Bauer D."/>
            <person name="Andreopoulos W."/>
            <person name="Pangilinan J."/>
            <person name="LaButti K."/>
            <person name="Riley R."/>
            <person name="Lipzen A."/>
            <person name="Clum A."/>
            <person name="Drula E."/>
            <person name="Henrissat B."/>
            <person name="Kohler A."/>
            <person name="Grigoriev I.V."/>
            <person name="Martin F.M."/>
            <person name="Hacquard S."/>
        </authorList>
    </citation>
    <scope>NUCLEOTIDE SEQUENCE</scope>
    <source>
        <strain evidence="2">MPI-CAGE-CH-0243</strain>
    </source>
</reference>
<name>A0A9P9EJE4_9PLEO</name>
<keyword evidence="3" id="KW-1185">Reference proteome</keyword>
<comment type="caution">
    <text evidence="2">The sequence shown here is derived from an EMBL/GenBank/DDBJ whole genome shotgun (WGS) entry which is preliminary data.</text>
</comment>
<evidence type="ECO:0000259" key="1">
    <source>
        <dbReference type="Pfam" id="PF20150"/>
    </source>
</evidence>
<proteinExistence type="predicted"/>
<evidence type="ECO:0000313" key="2">
    <source>
        <dbReference type="EMBL" id="KAH7138192.1"/>
    </source>
</evidence>
<gene>
    <name evidence="2" type="ORF">B0J11DRAFT_563215</name>
</gene>
<dbReference type="InterPro" id="IPR045518">
    <property type="entry name" value="2EXR"/>
</dbReference>
<protein>
    <recommendedName>
        <fullName evidence="1">2EXR domain-containing protein</fullName>
    </recommendedName>
</protein>